<evidence type="ECO:0000313" key="15">
    <source>
        <dbReference type="Proteomes" id="UP001217582"/>
    </source>
</evidence>
<organism evidence="14 15">
    <name type="scientific">Malassezia arunalokei</name>
    <dbReference type="NCBI Taxonomy" id="1514897"/>
    <lineage>
        <taxon>Eukaryota</taxon>
        <taxon>Fungi</taxon>
        <taxon>Dikarya</taxon>
        <taxon>Basidiomycota</taxon>
        <taxon>Ustilaginomycotina</taxon>
        <taxon>Malasseziomycetes</taxon>
        <taxon>Malasseziales</taxon>
        <taxon>Malasseziaceae</taxon>
        <taxon>Malassezia</taxon>
    </lineage>
</organism>
<keyword evidence="9" id="KW-0175">Coiled coil</keyword>
<evidence type="ECO:0000256" key="4">
    <source>
        <dbReference type="ARBA" id="ARBA00022490"/>
    </source>
</evidence>
<evidence type="ECO:0000256" key="8">
    <source>
        <dbReference type="ARBA" id="ARBA00022990"/>
    </source>
</evidence>
<keyword evidence="10" id="KW-0206">Cytoskeleton</keyword>
<comment type="subcellular location">
    <subcellularLocation>
        <location evidence="1">Cytoplasm</location>
        <location evidence="1">Cytoskeleton</location>
        <location evidence="1">Microtubule organizing center</location>
        <location evidence="1">Centrosome</location>
    </subcellularLocation>
    <subcellularLocation>
        <location evidence="2">Cytoplasm</location>
        <location evidence="2">Cytoskeleton</location>
        <location evidence="2">Stress fiber</location>
    </subcellularLocation>
    <subcellularLocation>
        <location evidence="3">Cytoplasm</location>
        <location evidence="3">Myofibril</location>
    </subcellularLocation>
</comment>
<evidence type="ECO:0000256" key="1">
    <source>
        <dbReference type="ARBA" id="ARBA00004300"/>
    </source>
</evidence>
<keyword evidence="7" id="KW-0832">Ubl conjugation</keyword>
<evidence type="ECO:0000256" key="9">
    <source>
        <dbReference type="ARBA" id="ARBA00023054"/>
    </source>
</evidence>
<protein>
    <recommendedName>
        <fullName evidence="12">Dynactin subunit 4</fullName>
    </recommendedName>
</protein>
<dbReference type="Proteomes" id="UP001217582">
    <property type="component" value="Chromosome 8"/>
</dbReference>
<comment type="similarity">
    <text evidence="11">Belongs to the dynactin subunit 4 family.</text>
</comment>
<keyword evidence="5" id="KW-1017">Isopeptide bond</keyword>
<dbReference type="Pfam" id="PF05502">
    <property type="entry name" value="Dynactin_p62"/>
    <property type="match status" value="2"/>
</dbReference>
<evidence type="ECO:0000256" key="7">
    <source>
        <dbReference type="ARBA" id="ARBA00022843"/>
    </source>
</evidence>
<proteinExistence type="inferred from homology"/>
<dbReference type="GO" id="GO:0001725">
    <property type="term" value="C:stress fiber"/>
    <property type="evidence" value="ECO:0007669"/>
    <property type="project" value="UniProtKB-SubCell"/>
</dbReference>
<evidence type="ECO:0000256" key="13">
    <source>
        <dbReference type="ARBA" id="ARBA00093507"/>
    </source>
</evidence>
<dbReference type="InterPro" id="IPR008603">
    <property type="entry name" value="DCTN4"/>
</dbReference>
<accession>A0AAJ5Z409</accession>
<evidence type="ECO:0000256" key="6">
    <source>
        <dbReference type="ARBA" id="ARBA00022553"/>
    </source>
</evidence>
<evidence type="ECO:0000256" key="10">
    <source>
        <dbReference type="ARBA" id="ARBA00023212"/>
    </source>
</evidence>
<keyword evidence="6" id="KW-0597">Phosphoprotein</keyword>
<reference evidence="14 15" key="1">
    <citation type="submission" date="2023-03" db="EMBL/GenBank/DDBJ databases">
        <title>Mating type loci evolution in Malassezia.</title>
        <authorList>
            <person name="Coelho M.A."/>
        </authorList>
    </citation>
    <scope>NUCLEOTIDE SEQUENCE [LARGE SCALE GENOMIC DNA]</scope>
    <source>
        <strain evidence="14 15">CBS 13387</strain>
    </source>
</reference>
<keyword evidence="8" id="KW-0007">Acetylation</keyword>
<gene>
    <name evidence="14" type="ORF">MARU1_003562</name>
</gene>
<dbReference type="AlphaFoldDB" id="A0AAJ5Z409"/>
<dbReference type="EMBL" id="CP119923">
    <property type="protein sequence ID" value="WFD17507.1"/>
    <property type="molecule type" value="Genomic_DNA"/>
</dbReference>
<dbReference type="PANTHER" id="PTHR13034">
    <property type="entry name" value="DYNACTIN P62 SUBUNIT"/>
    <property type="match status" value="1"/>
</dbReference>
<evidence type="ECO:0000256" key="12">
    <source>
        <dbReference type="ARBA" id="ARBA00034864"/>
    </source>
</evidence>
<evidence type="ECO:0000256" key="11">
    <source>
        <dbReference type="ARBA" id="ARBA00034776"/>
    </source>
</evidence>
<keyword evidence="4" id="KW-0963">Cytoplasm</keyword>
<dbReference type="GO" id="GO:0005869">
    <property type="term" value="C:dynactin complex"/>
    <property type="evidence" value="ECO:0007669"/>
    <property type="project" value="InterPro"/>
</dbReference>
<evidence type="ECO:0000313" key="14">
    <source>
        <dbReference type="EMBL" id="WFD17507.1"/>
    </source>
</evidence>
<dbReference type="PANTHER" id="PTHR13034:SF2">
    <property type="entry name" value="DYNACTIN SUBUNIT 4"/>
    <property type="match status" value="1"/>
</dbReference>
<keyword evidence="15" id="KW-1185">Reference proteome</keyword>
<sequence length="371" mass="41626">MSTGSAACPCAVALYGYQHAPTEALTELYYCEECCSLRCNDCIAWEVSCTYCPHCLFEVPNTSVRAQKARCSRTCFECPMCMHVLSIVGSDPPRRDMPLTAPEASIGVEPFYLSCACCRWDSKRLGLVAEKPNDLGSVLDAMERSAWPTETWEHLVEHMLERRLPPPPPMSRSLAKHVARVERCPGLVRHDMARVSTLAQRWTVQPCEQSYAVSALRPRRVALQCKYSKRCATCRHILVRPEPRSSAFKIKLLASHFLPQCVVFRGAHGLWTLVLTNPLMDAMDVTLRCVAGDVSAQHIQVPAHVDVLDMDEDSGAPGSDWDAFQHGTKTHRNHAYLSVRVHPSTSVLVVQIQWQSAAYRPHTFWMHIPLS</sequence>
<comment type="subunit">
    <text evidence="13">Subunit of dynactin, a multiprotein complex part of a tripartite complex with dynein and a adapter, such as BICDL1, BICD2 or HOOK3. The dynactin complex is built around ACTR1A/ACTB filament and consists of an actin-related filament composed of a shoulder domain, a pointed end and a barbed end. Its length is defined by its flexible shoulder domain. The soulder is composed of 2 DCTN1 subunits, 4 DCTN2 and 2 DCTN3. The 4 DCNT2 (via N-terminus) bind the ACTR1A filament and act as molecular rulers to determine the length. The pointed end is important for binding dynein-dynactin cargo adapters. Consists of 4 subunits: ACTR10, DCNT4, DCTN5 and DCTN6. The barbed end is composed of a CAPZA1:CAPZB heterodimers, which binds ACTR1A/ACTB filament and dynactin and stabilizes dynactin. Interacts with ATP7B, but not ATP7A, in a copper-dependent manner. Interacts with ANK2; this interaction is required for localization at costameres. Interacts with N4BP2L1.</text>
</comment>
<evidence type="ECO:0000256" key="3">
    <source>
        <dbReference type="ARBA" id="ARBA00004657"/>
    </source>
</evidence>
<name>A0AAJ5Z409_9BASI</name>
<evidence type="ECO:0000256" key="2">
    <source>
        <dbReference type="ARBA" id="ARBA00004529"/>
    </source>
</evidence>
<evidence type="ECO:0000256" key="5">
    <source>
        <dbReference type="ARBA" id="ARBA00022499"/>
    </source>
</evidence>